<keyword evidence="2" id="KW-1185">Reference proteome</keyword>
<evidence type="ECO:0000313" key="2">
    <source>
        <dbReference type="Proteomes" id="UP001248536"/>
    </source>
</evidence>
<name>A0ABU2F697_HALAR</name>
<comment type="caution">
    <text evidence="1">The sequence shown here is derived from an EMBL/GenBank/DDBJ whole genome shotgun (WGS) entry which is preliminary data.</text>
</comment>
<sequence>MATTAQQSFVLNALDLDGVDVSQTDDGEITAARDLTNDRVELDDVLDLADEHDLQVRNVITDMQSAETRVVLGGGAA</sequence>
<dbReference type="EMBL" id="JAMQCP010000007">
    <property type="protein sequence ID" value="MDS0256059.1"/>
    <property type="molecule type" value="Genomic_DNA"/>
</dbReference>
<evidence type="ECO:0000313" key="1">
    <source>
        <dbReference type="EMBL" id="MDS0256059.1"/>
    </source>
</evidence>
<dbReference type="RefSeq" id="WP_311241408.1">
    <property type="nucleotide sequence ID" value="NZ_BAABDY010000009.1"/>
</dbReference>
<dbReference type="Proteomes" id="UP001248536">
    <property type="component" value="Unassembled WGS sequence"/>
</dbReference>
<gene>
    <name evidence="1" type="ORF">NC662_20380</name>
</gene>
<reference evidence="1 2" key="1">
    <citation type="submission" date="2022-06" db="EMBL/GenBank/DDBJ databases">
        <title>Haloarcula sp. a new haloarchaeum isolate from saline soil.</title>
        <authorList>
            <person name="Strakova D."/>
            <person name="Galisteo C."/>
            <person name="Sanchez-Porro C."/>
            <person name="Ventosa A."/>
        </authorList>
    </citation>
    <scope>NUCLEOTIDE SEQUENCE [LARGE SCALE GENOMIC DNA]</scope>
    <source>
        <strain evidence="1 2">JCM 15760</strain>
    </source>
</reference>
<organism evidence="1 2">
    <name type="scientific">Haloarcula argentinensis</name>
    <dbReference type="NCBI Taxonomy" id="43776"/>
    <lineage>
        <taxon>Archaea</taxon>
        <taxon>Methanobacteriati</taxon>
        <taxon>Methanobacteriota</taxon>
        <taxon>Stenosarchaea group</taxon>
        <taxon>Halobacteria</taxon>
        <taxon>Halobacteriales</taxon>
        <taxon>Haloarculaceae</taxon>
        <taxon>Haloarcula</taxon>
    </lineage>
</organism>
<protein>
    <submittedName>
        <fullName evidence="1">Uncharacterized protein</fullName>
    </submittedName>
</protein>
<proteinExistence type="predicted"/>
<accession>A0ABU2F697</accession>